<dbReference type="SUPFAM" id="SSF46785">
    <property type="entry name" value="Winged helix' DNA-binding domain"/>
    <property type="match status" value="1"/>
</dbReference>
<name>A0A285HP41_9ACTN</name>
<keyword evidence="2" id="KW-0238">DNA-binding</keyword>
<dbReference type="PANTHER" id="PTHR33164">
    <property type="entry name" value="TRANSCRIPTIONAL REGULATOR, MARR FAMILY"/>
    <property type="match status" value="1"/>
</dbReference>
<evidence type="ECO:0000313" key="2">
    <source>
        <dbReference type="EMBL" id="SNY37353.1"/>
    </source>
</evidence>
<dbReference type="PRINTS" id="PR00598">
    <property type="entry name" value="HTHMARR"/>
</dbReference>
<dbReference type="GO" id="GO:0003700">
    <property type="term" value="F:DNA-binding transcription factor activity"/>
    <property type="evidence" value="ECO:0007669"/>
    <property type="project" value="InterPro"/>
</dbReference>
<dbReference type="InterPro" id="IPR036390">
    <property type="entry name" value="WH_DNA-bd_sf"/>
</dbReference>
<reference evidence="3" key="1">
    <citation type="submission" date="2017-09" db="EMBL/GenBank/DDBJ databases">
        <authorList>
            <person name="Varghese N."/>
            <person name="Submissions S."/>
        </authorList>
    </citation>
    <scope>NUCLEOTIDE SEQUENCE [LARGE SCALE GENOMIC DNA]</scope>
    <source>
        <strain evidence="3">CGMCC 4.6857</strain>
    </source>
</reference>
<gene>
    <name evidence="2" type="ORF">SAMN05421748_10584</name>
</gene>
<keyword evidence="3" id="KW-1185">Reference proteome</keyword>
<dbReference type="RefSeq" id="WP_097320441.1">
    <property type="nucleotide sequence ID" value="NZ_OBDY01000005.1"/>
</dbReference>
<dbReference type="InterPro" id="IPR000835">
    <property type="entry name" value="HTH_MarR-typ"/>
</dbReference>
<dbReference type="GO" id="GO:0006950">
    <property type="term" value="P:response to stress"/>
    <property type="evidence" value="ECO:0007669"/>
    <property type="project" value="TreeGrafter"/>
</dbReference>
<dbReference type="Gene3D" id="1.10.10.10">
    <property type="entry name" value="Winged helix-like DNA-binding domain superfamily/Winged helix DNA-binding domain"/>
    <property type="match status" value="1"/>
</dbReference>
<feature type="domain" description="HTH marR-type" evidence="1">
    <location>
        <begin position="4"/>
        <end position="135"/>
    </location>
</feature>
<evidence type="ECO:0000313" key="3">
    <source>
        <dbReference type="Proteomes" id="UP000219612"/>
    </source>
</evidence>
<dbReference type="InterPro" id="IPR039422">
    <property type="entry name" value="MarR/SlyA-like"/>
</dbReference>
<dbReference type="OrthoDB" id="9807800at2"/>
<dbReference type="Pfam" id="PF12802">
    <property type="entry name" value="MarR_2"/>
    <property type="match status" value="1"/>
</dbReference>
<dbReference type="PANTHER" id="PTHR33164:SF107">
    <property type="entry name" value="TRANSCRIPTIONAL REGULATORY PROTEIN"/>
    <property type="match status" value="1"/>
</dbReference>
<dbReference type="InterPro" id="IPR036388">
    <property type="entry name" value="WH-like_DNA-bd_sf"/>
</dbReference>
<dbReference type="EMBL" id="OBDY01000005">
    <property type="protein sequence ID" value="SNY37353.1"/>
    <property type="molecule type" value="Genomic_DNA"/>
</dbReference>
<dbReference type="AlphaFoldDB" id="A0A285HP41"/>
<dbReference type="Proteomes" id="UP000219612">
    <property type="component" value="Unassembled WGS sequence"/>
</dbReference>
<dbReference type="SMART" id="SM00347">
    <property type="entry name" value="HTH_MARR"/>
    <property type="match status" value="1"/>
</dbReference>
<sequence length="139" mass="15000">MAETDELVDALAQLSFAVVAALTEVAGRYDMSVVQVRLLGVLRDREPSMSTLGRHLGLDKSSVSGLVDRAQRRGLITRTPSPTDRRSSYVSMTDTGQALATRIAAEFATSIEALTEGLSPDERRLLTTLATRIVSADVH</sequence>
<dbReference type="PROSITE" id="PS50995">
    <property type="entry name" value="HTH_MARR_2"/>
    <property type="match status" value="1"/>
</dbReference>
<organism evidence="2 3">
    <name type="scientific">Paractinoplanes atraurantiacus</name>
    <dbReference type="NCBI Taxonomy" id="1036182"/>
    <lineage>
        <taxon>Bacteria</taxon>
        <taxon>Bacillati</taxon>
        <taxon>Actinomycetota</taxon>
        <taxon>Actinomycetes</taxon>
        <taxon>Micromonosporales</taxon>
        <taxon>Micromonosporaceae</taxon>
        <taxon>Paractinoplanes</taxon>
    </lineage>
</organism>
<evidence type="ECO:0000259" key="1">
    <source>
        <dbReference type="PROSITE" id="PS50995"/>
    </source>
</evidence>
<accession>A0A285HP41</accession>
<dbReference type="GO" id="GO:0003677">
    <property type="term" value="F:DNA binding"/>
    <property type="evidence" value="ECO:0007669"/>
    <property type="project" value="UniProtKB-KW"/>
</dbReference>
<protein>
    <submittedName>
        <fullName evidence="2">DNA-binding transcriptional regulator, MarR family</fullName>
    </submittedName>
</protein>
<proteinExistence type="predicted"/>